<dbReference type="Proteomes" id="UP000822688">
    <property type="component" value="Chromosome 12"/>
</dbReference>
<reference evidence="3" key="1">
    <citation type="submission" date="2020-06" db="EMBL/GenBank/DDBJ databases">
        <title>WGS assembly of Ceratodon purpureus strain R40.</title>
        <authorList>
            <person name="Carey S.B."/>
            <person name="Jenkins J."/>
            <person name="Shu S."/>
            <person name="Lovell J.T."/>
            <person name="Sreedasyam A."/>
            <person name="Maumus F."/>
            <person name="Tiley G.P."/>
            <person name="Fernandez-Pozo N."/>
            <person name="Barry K."/>
            <person name="Chen C."/>
            <person name="Wang M."/>
            <person name="Lipzen A."/>
            <person name="Daum C."/>
            <person name="Saski C.A."/>
            <person name="Payton A.C."/>
            <person name="Mcbreen J.C."/>
            <person name="Conrad R.E."/>
            <person name="Kollar L.M."/>
            <person name="Olsson S."/>
            <person name="Huttunen S."/>
            <person name="Landis J.B."/>
            <person name="Wickett N.J."/>
            <person name="Johnson M.G."/>
            <person name="Rensing S.A."/>
            <person name="Grimwood J."/>
            <person name="Schmutz J."/>
            <person name="Mcdaniel S.F."/>
        </authorList>
    </citation>
    <scope>NUCLEOTIDE SEQUENCE</scope>
    <source>
        <strain evidence="3">R40</strain>
    </source>
</reference>
<dbReference type="Pfam" id="PF24987">
    <property type="entry name" value="HEAT_EF3_N"/>
    <property type="match status" value="1"/>
</dbReference>
<accession>A0A8T0GB65</accession>
<organism evidence="3 4">
    <name type="scientific">Ceratodon purpureus</name>
    <name type="common">Fire moss</name>
    <name type="synonym">Dicranum purpureum</name>
    <dbReference type="NCBI Taxonomy" id="3225"/>
    <lineage>
        <taxon>Eukaryota</taxon>
        <taxon>Viridiplantae</taxon>
        <taxon>Streptophyta</taxon>
        <taxon>Embryophyta</taxon>
        <taxon>Bryophyta</taxon>
        <taxon>Bryophytina</taxon>
        <taxon>Bryopsida</taxon>
        <taxon>Dicranidae</taxon>
        <taxon>Pseudoditrichales</taxon>
        <taxon>Ditrichaceae</taxon>
        <taxon>Ceratodon</taxon>
    </lineage>
</organism>
<feature type="repeat" description="HEAT" evidence="2">
    <location>
        <begin position="53"/>
        <end position="91"/>
    </location>
</feature>
<dbReference type="GO" id="GO:0006417">
    <property type="term" value="P:regulation of translation"/>
    <property type="evidence" value="ECO:0007669"/>
    <property type="project" value="TreeGrafter"/>
</dbReference>
<name>A0A8T0GB65_CERPU</name>
<evidence type="ECO:0000313" key="3">
    <source>
        <dbReference type="EMBL" id="KAG0555727.1"/>
    </source>
</evidence>
<dbReference type="Gene3D" id="1.25.10.10">
    <property type="entry name" value="Leucine-rich Repeat Variant"/>
    <property type="match status" value="1"/>
</dbReference>
<gene>
    <name evidence="3" type="ORF">KC19_12G190400</name>
</gene>
<evidence type="ECO:0000313" key="4">
    <source>
        <dbReference type="Proteomes" id="UP000822688"/>
    </source>
</evidence>
<dbReference type="PANTHER" id="PTHR23346">
    <property type="entry name" value="TRANSLATIONAL ACTIVATOR GCN1-RELATED"/>
    <property type="match status" value="1"/>
</dbReference>
<dbReference type="InterPro" id="IPR011989">
    <property type="entry name" value="ARM-like"/>
</dbReference>
<dbReference type="PROSITE" id="PS50077">
    <property type="entry name" value="HEAT_REPEAT"/>
    <property type="match status" value="1"/>
</dbReference>
<evidence type="ECO:0000256" key="2">
    <source>
        <dbReference type="PROSITE-ProRule" id="PRU00103"/>
    </source>
</evidence>
<keyword evidence="1" id="KW-0677">Repeat</keyword>
<comment type="caution">
    <text evidence="3">The sequence shown here is derived from an EMBL/GenBank/DDBJ whole genome shotgun (WGS) entry which is preliminary data.</text>
</comment>
<dbReference type="GO" id="GO:0034198">
    <property type="term" value="P:cellular response to amino acid starvation"/>
    <property type="evidence" value="ECO:0007669"/>
    <property type="project" value="TreeGrafter"/>
</dbReference>
<proteinExistence type="predicted"/>
<dbReference type="PANTHER" id="PTHR23346:SF7">
    <property type="entry name" value="STALLED RIBOSOME SENSOR GCN1"/>
    <property type="match status" value="1"/>
</dbReference>
<dbReference type="InterPro" id="IPR021133">
    <property type="entry name" value="HEAT_type_2"/>
</dbReference>
<evidence type="ECO:0008006" key="5">
    <source>
        <dbReference type="Google" id="ProtNLM"/>
    </source>
</evidence>
<keyword evidence="4" id="KW-1185">Reference proteome</keyword>
<dbReference type="SUPFAM" id="SSF48371">
    <property type="entry name" value="ARM repeat"/>
    <property type="match status" value="1"/>
</dbReference>
<dbReference type="InterPro" id="IPR016024">
    <property type="entry name" value="ARM-type_fold"/>
</dbReference>
<sequence>MSQLSGPGVKLVLPALMKGLEDKAWRTKQGSVQVLGAMVFCAPRQLSQCLPTVVPKLSEVLTDTHPKVQSAAQTALQQIGSVIRNPEIAALVPTLLISIADPNEHTKPSLDLLLQETMCAMSGNYVQPESELLKLREEMTRIS</sequence>
<dbReference type="AlphaFoldDB" id="A0A8T0GB65"/>
<evidence type="ECO:0000256" key="1">
    <source>
        <dbReference type="ARBA" id="ARBA00022737"/>
    </source>
</evidence>
<protein>
    <recommendedName>
        <fullName evidence="5">TOG domain-containing protein</fullName>
    </recommendedName>
</protein>
<dbReference type="EMBL" id="CM026433">
    <property type="protein sequence ID" value="KAG0555727.1"/>
    <property type="molecule type" value="Genomic_DNA"/>
</dbReference>
<dbReference type="GO" id="GO:0005829">
    <property type="term" value="C:cytosol"/>
    <property type="evidence" value="ECO:0007669"/>
    <property type="project" value="TreeGrafter"/>
</dbReference>
<dbReference type="GO" id="GO:0019887">
    <property type="term" value="F:protein kinase regulator activity"/>
    <property type="evidence" value="ECO:0007669"/>
    <property type="project" value="TreeGrafter"/>
</dbReference>